<evidence type="ECO:0000256" key="3">
    <source>
        <dbReference type="ARBA" id="ARBA00022963"/>
    </source>
</evidence>
<dbReference type="SUPFAM" id="SSF53474">
    <property type="entry name" value="alpha/beta-Hydrolases"/>
    <property type="match status" value="1"/>
</dbReference>
<evidence type="ECO:0000256" key="2">
    <source>
        <dbReference type="ARBA" id="ARBA00022801"/>
    </source>
</evidence>
<dbReference type="GO" id="GO:0003847">
    <property type="term" value="F:1-alkyl-2-acetylglycerophosphocholine esterase activity"/>
    <property type="evidence" value="ECO:0007669"/>
    <property type="project" value="UniProtKB-EC"/>
</dbReference>
<dbReference type="EMBL" id="RZGK01000008">
    <property type="protein sequence ID" value="KAF9697381.1"/>
    <property type="molecule type" value="Genomic_DNA"/>
</dbReference>
<evidence type="ECO:0000256" key="5">
    <source>
        <dbReference type="SAM" id="SignalP"/>
    </source>
</evidence>
<sequence length="387" mass="42234">MKPQTSIIVIVASVFAISHSFVLPPPTGSFSVGSKAHVLPKITVEDPVAPNGTGTSILLNVYYPTRHKASPSKYVWSGISNIYDSYYGLPNGTFRNVTARTSYNAESLSLKEWKKLEFPTLIFGPPFAGPPSQLFHALFSDLVSYGYTIVTIDHPYEQPYLQLPNGTGIPGLPFDYDTDTEEAQELLQRVHDYRLSDASAVLDALPSLSKQLSIPLNTTHFSFLGHSLGGSAALSQILYERNHASKHAHQILGAINMDGSLWYPAAANDSSADLHIPSLLLSSSHHRGDPQFADFNALQSVWAKEINVGRRTNHSDFSDLIVVKQGLGIAGGEGAVSADRMVDITRTLVGEFQRLLVGRDEGVLSGTDEVRAAWPELEWLYNGTRAV</sequence>
<comment type="caution">
    <text evidence="6">The sequence shown here is derived from an EMBL/GenBank/DDBJ whole genome shotgun (WGS) entry which is preliminary data.</text>
</comment>
<keyword evidence="5" id="KW-0732">Signal</keyword>
<keyword evidence="4" id="KW-0443">Lipid metabolism</keyword>
<dbReference type="PANTHER" id="PTHR10272:SF14">
    <property type="entry name" value="PAF ACETYLHYDROLASE FAMILY PROTEIN"/>
    <property type="match status" value="1"/>
</dbReference>
<evidence type="ECO:0000313" key="7">
    <source>
        <dbReference type="Proteomes" id="UP000651452"/>
    </source>
</evidence>
<gene>
    <name evidence="6" type="ORF">EKO04_005011</name>
</gene>
<feature type="chain" id="PRO_5034576279" description="1-alkyl-2-acetylglycerophosphocholine esterase" evidence="5">
    <location>
        <begin position="21"/>
        <end position="387"/>
    </location>
</feature>
<dbReference type="Proteomes" id="UP000651452">
    <property type="component" value="Unassembled WGS sequence"/>
</dbReference>
<keyword evidence="3" id="KW-0442">Lipid degradation</keyword>
<evidence type="ECO:0000256" key="4">
    <source>
        <dbReference type="ARBA" id="ARBA00023098"/>
    </source>
</evidence>
<dbReference type="GO" id="GO:0016042">
    <property type="term" value="P:lipid catabolic process"/>
    <property type="evidence" value="ECO:0007669"/>
    <property type="project" value="UniProtKB-KW"/>
</dbReference>
<dbReference type="OrthoDB" id="2363873at2759"/>
<evidence type="ECO:0000256" key="1">
    <source>
        <dbReference type="ARBA" id="ARBA00013201"/>
    </source>
</evidence>
<protein>
    <recommendedName>
        <fullName evidence="1">1-alkyl-2-acetylglycerophosphocholine esterase</fullName>
        <ecNumber evidence="1">3.1.1.47</ecNumber>
    </recommendedName>
</protein>
<organism evidence="6 7">
    <name type="scientific">Ascochyta lentis</name>
    <dbReference type="NCBI Taxonomy" id="205686"/>
    <lineage>
        <taxon>Eukaryota</taxon>
        <taxon>Fungi</taxon>
        <taxon>Dikarya</taxon>
        <taxon>Ascomycota</taxon>
        <taxon>Pezizomycotina</taxon>
        <taxon>Dothideomycetes</taxon>
        <taxon>Pleosporomycetidae</taxon>
        <taxon>Pleosporales</taxon>
        <taxon>Pleosporineae</taxon>
        <taxon>Didymellaceae</taxon>
        <taxon>Ascochyta</taxon>
    </lineage>
</organism>
<keyword evidence="2" id="KW-0378">Hydrolase</keyword>
<accession>A0A8H7J5A9</accession>
<reference evidence="6" key="2">
    <citation type="submission" date="2020-09" db="EMBL/GenBank/DDBJ databases">
        <title>Reference genome assembly for Australian Ascochyta lentis isolate Al4.</title>
        <authorList>
            <person name="Lee R.C."/>
            <person name="Farfan-Caceres L.M."/>
            <person name="Debler J.W."/>
            <person name="Williams A.H."/>
            <person name="Henares B.M."/>
        </authorList>
    </citation>
    <scope>NUCLEOTIDE SEQUENCE</scope>
    <source>
        <strain evidence="6">Al4</strain>
    </source>
</reference>
<evidence type="ECO:0000313" key="6">
    <source>
        <dbReference type="EMBL" id="KAF9697381.1"/>
    </source>
</evidence>
<dbReference type="AlphaFoldDB" id="A0A8H7J5A9"/>
<feature type="signal peptide" evidence="5">
    <location>
        <begin position="1"/>
        <end position="20"/>
    </location>
</feature>
<reference evidence="6" key="1">
    <citation type="submission" date="2018-12" db="EMBL/GenBank/DDBJ databases">
        <authorList>
            <person name="Syme R.A."/>
            <person name="Farfan-Caceres L."/>
            <person name="Lichtenzveig J."/>
        </authorList>
    </citation>
    <scope>NUCLEOTIDE SEQUENCE</scope>
    <source>
        <strain evidence="6">Al4</strain>
    </source>
</reference>
<name>A0A8H7J5A9_9PLEO</name>
<dbReference type="InterPro" id="IPR029058">
    <property type="entry name" value="AB_hydrolase_fold"/>
</dbReference>
<dbReference type="PANTHER" id="PTHR10272">
    <property type="entry name" value="PLATELET-ACTIVATING FACTOR ACETYLHYDROLASE"/>
    <property type="match status" value="1"/>
</dbReference>
<dbReference type="Gene3D" id="3.40.50.1820">
    <property type="entry name" value="alpha/beta hydrolase"/>
    <property type="match status" value="1"/>
</dbReference>
<proteinExistence type="predicted"/>
<dbReference type="EC" id="3.1.1.47" evidence="1"/>
<keyword evidence="7" id="KW-1185">Reference proteome</keyword>